<feature type="region of interest" description="Disordered" evidence="1">
    <location>
        <begin position="26"/>
        <end position="46"/>
    </location>
</feature>
<feature type="domain" description="Fibronectin type-III" evidence="2">
    <location>
        <begin position="1"/>
        <end position="82"/>
    </location>
</feature>
<dbReference type="EMBL" id="BART01021005">
    <property type="protein sequence ID" value="GAG94942.1"/>
    <property type="molecule type" value="Genomic_DNA"/>
</dbReference>
<accession>X1CPR9</accession>
<dbReference type="InterPro" id="IPR001434">
    <property type="entry name" value="OmcB-like_DUF11"/>
</dbReference>
<dbReference type="Pfam" id="PF00041">
    <property type="entry name" value="fn3"/>
    <property type="match status" value="1"/>
</dbReference>
<sequence length="217" mass="23018">MLAATATDSESPPVSYFFDFVDSPTGGTGGSDSSWQSETSYTDTGLQPNHQYGYWVKARDSAPTPNETNPSTPVIYEYTLANAPGASSFSDVTRTSIRANWTANGNPSWTEYLCENTTNGTDSGWTTNTYWDCTGLNCGASYSFRVKAKNGDGVETGWTNLGSQSTMQCSADLSVSKTGEPDPVTAGNRITYIITVSNAGPSNAANVTLTDDVELAA</sequence>
<proteinExistence type="predicted"/>
<feature type="domain" description="Fibronectin type-III" evidence="2">
    <location>
        <begin position="83"/>
        <end position="169"/>
    </location>
</feature>
<reference evidence="3" key="1">
    <citation type="journal article" date="2014" name="Front. Microbiol.">
        <title>High frequency of phylogenetically diverse reductive dehalogenase-homologous genes in deep subseafloor sedimentary metagenomes.</title>
        <authorList>
            <person name="Kawai M."/>
            <person name="Futagami T."/>
            <person name="Toyoda A."/>
            <person name="Takaki Y."/>
            <person name="Nishi S."/>
            <person name="Hori S."/>
            <person name="Arai W."/>
            <person name="Tsubouchi T."/>
            <person name="Morono Y."/>
            <person name="Uchiyama I."/>
            <person name="Ito T."/>
            <person name="Fujiyama A."/>
            <person name="Inagaki F."/>
            <person name="Takami H."/>
        </authorList>
    </citation>
    <scope>NUCLEOTIDE SEQUENCE</scope>
    <source>
        <strain evidence="3">Expedition CK06-06</strain>
    </source>
</reference>
<dbReference type="InterPro" id="IPR036116">
    <property type="entry name" value="FN3_sf"/>
</dbReference>
<evidence type="ECO:0000259" key="2">
    <source>
        <dbReference type="PROSITE" id="PS50853"/>
    </source>
</evidence>
<feature type="region of interest" description="Disordered" evidence="1">
    <location>
        <begin position="1"/>
        <end position="20"/>
    </location>
</feature>
<dbReference type="Gene3D" id="2.60.40.10">
    <property type="entry name" value="Immunoglobulins"/>
    <property type="match status" value="3"/>
</dbReference>
<dbReference type="PROSITE" id="PS50853">
    <property type="entry name" value="FN3"/>
    <property type="match status" value="2"/>
</dbReference>
<dbReference type="InterPro" id="IPR013783">
    <property type="entry name" value="Ig-like_fold"/>
</dbReference>
<dbReference type="InterPro" id="IPR003961">
    <property type="entry name" value="FN3_dom"/>
</dbReference>
<gene>
    <name evidence="3" type="ORF">S01H4_38875</name>
</gene>
<dbReference type="NCBIfam" id="TIGR01451">
    <property type="entry name" value="B_ant_repeat"/>
    <property type="match status" value="1"/>
</dbReference>
<dbReference type="SUPFAM" id="SSF49265">
    <property type="entry name" value="Fibronectin type III"/>
    <property type="match status" value="2"/>
</dbReference>
<dbReference type="CDD" id="cd00063">
    <property type="entry name" value="FN3"/>
    <property type="match status" value="1"/>
</dbReference>
<name>X1CPR9_9ZZZZ</name>
<protein>
    <recommendedName>
        <fullName evidence="2">Fibronectin type-III domain-containing protein</fullName>
    </recommendedName>
</protein>
<dbReference type="InterPro" id="IPR047589">
    <property type="entry name" value="DUF11_rpt"/>
</dbReference>
<organism evidence="3">
    <name type="scientific">marine sediment metagenome</name>
    <dbReference type="NCBI Taxonomy" id="412755"/>
    <lineage>
        <taxon>unclassified sequences</taxon>
        <taxon>metagenomes</taxon>
        <taxon>ecological metagenomes</taxon>
    </lineage>
</organism>
<dbReference type="Pfam" id="PF01345">
    <property type="entry name" value="DUF11"/>
    <property type="match status" value="1"/>
</dbReference>
<evidence type="ECO:0000313" key="3">
    <source>
        <dbReference type="EMBL" id="GAG94942.1"/>
    </source>
</evidence>
<evidence type="ECO:0000256" key="1">
    <source>
        <dbReference type="SAM" id="MobiDB-lite"/>
    </source>
</evidence>
<dbReference type="AlphaFoldDB" id="X1CPR9"/>
<dbReference type="SMART" id="SM00060">
    <property type="entry name" value="FN3"/>
    <property type="match status" value="1"/>
</dbReference>
<feature type="compositionally biased region" description="Polar residues" evidence="1">
    <location>
        <begin position="1"/>
        <end position="12"/>
    </location>
</feature>
<comment type="caution">
    <text evidence="3">The sequence shown here is derived from an EMBL/GenBank/DDBJ whole genome shotgun (WGS) entry which is preliminary data.</text>
</comment>
<feature type="compositionally biased region" description="Polar residues" evidence="1">
    <location>
        <begin position="35"/>
        <end position="46"/>
    </location>
</feature>